<dbReference type="Proteomes" id="UP000823863">
    <property type="component" value="Unassembled WGS sequence"/>
</dbReference>
<name>A0A9D2PUL9_9FIRM</name>
<dbReference type="AlphaFoldDB" id="A0A9D2PUL9"/>
<evidence type="ECO:0000313" key="2">
    <source>
        <dbReference type="Proteomes" id="UP000823863"/>
    </source>
</evidence>
<reference evidence="1" key="1">
    <citation type="journal article" date="2021" name="PeerJ">
        <title>Extensive microbial diversity within the chicken gut microbiome revealed by metagenomics and culture.</title>
        <authorList>
            <person name="Gilroy R."/>
            <person name="Ravi A."/>
            <person name="Getino M."/>
            <person name="Pursley I."/>
            <person name="Horton D.L."/>
            <person name="Alikhan N.F."/>
            <person name="Baker D."/>
            <person name="Gharbi K."/>
            <person name="Hall N."/>
            <person name="Watson M."/>
            <person name="Adriaenssens E.M."/>
            <person name="Foster-Nyarko E."/>
            <person name="Jarju S."/>
            <person name="Secka A."/>
            <person name="Antonio M."/>
            <person name="Oren A."/>
            <person name="Chaudhuri R.R."/>
            <person name="La Ragione R."/>
            <person name="Hildebrand F."/>
            <person name="Pallen M.J."/>
        </authorList>
    </citation>
    <scope>NUCLEOTIDE SEQUENCE</scope>
    <source>
        <strain evidence="1">CHK198-12963</strain>
    </source>
</reference>
<dbReference type="EMBL" id="DWWB01000031">
    <property type="protein sequence ID" value="HJC66365.1"/>
    <property type="molecule type" value="Genomic_DNA"/>
</dbReference>
<gene>
    <name evidence="1" type="ORF">H9931_06530</name>
</gene>
<proteinExistence type="predicted"/>
<organism evidence="1 2">
    <name type="scientific">Candidatus Enterocloster excrementigallinarum</name>
    <dbReference type="NCBI Taxonomy" id="2838558"/>
    <lineage>
        <taxon>Bacteria</taxon>
        <taxon>Bacillati</taxon>
        <taxon>Bacillota</taxon>
        <taxon>Clostridia</taxon>
        <taxon>Lachnospirales</taxon>
        <taxon>Lachnospiraceae</taxon>
        <taxon>Enterocloster</taxon>
    </lineage>
</organism>
<protein>
    <recommendedName>
        <fullName evidence="3">Transcriptional regulator</fullName>
    </recommendedName>
</protein>
<sequence length="179" mass="21024">MKSRAECLEKYGSDYLIQQKVKSGKLFRVGKAVYSEEGHVPELAVLAFKYRQAILTMYSAFYLHGLTDVIPERYDMATDRNAAKIRDKKVNQYFVPSPFVEQGVEIMIYKGYPIKIYSKERMLVELLRYKTKLPFDYYKEVLLNYRTILPQLDIQAIQDYAMEAPKSNKIMETLQMEVM</sequence>
<reference evidence="1" key="2">
    <citation type="submission" date="2021-04" db="EMBL/GenBank/DDBJ databases">
        <authorList>
            <person name="Gilroy R."/>
        </authorList>
    </citation>
    <scope>NUCLEOTIDE SEQUENCE</scope>
    <source>
        <strain evidence="1">CHK198-12963</strain>
    </source>
</reference>
<evidence type="ECO:0000313" key="1">
    <source>
        <dbReference type="EMBL" id="HJC66365.1"/>
    </source>
</evidence>
<comment type="caution">
    <text evidence="1">The sequence shown here is derived from an EMBL/GenBank/DDBJ whole genome shotgun (WGS) entry which is preliminary data.</text>
</comment>
<evidence type="ECO:0008006" key="3">
    <source>
        <dbReference type="Google" id="ProtNLM"/>
    </source>
</evidence>
<accession>A0A9D2PUL9</accession>